<accession>A0A481Z144</accession>
<name>A0A481Z144_9VIRU</name>
<protein>
    <submittedName>
        <fullName evidence="2">Uncharacterized protein</fullName>
    </submittedName>
</protein>
<keyword evidence="1" id="KW-0472">Membrane</keyword>
<proteinExistence type="predicted"/>
<organism evidence="2">
    <name type="scientific">Mimivirus LCMiAC02</name>
    <dbReference type="NCBI Taxonomy" id="2506609"/>
    <lineage>
        <taxon>Viruses</taxon>
        <taxon>Varidnaviria</taxon>
        <taxon>Bamfordvirae</taxon>
        <taxon>Nucleocytoviricota</taxon>
        <taxon>Megaviricetes</taxon>
        <taxon>Imitervirales</taxon>
        <taxon>Mimiviridae</taxon>
        <taxon>Klosneuvirinae</taxon>
    </lineage>
</organism>
<feature type="transmembrane region" description="Helical" evidence="1">
    <location>
        <begin position="6"/>
        <end position="25"/>
    </location>
</feature>
<sequence>MEIFDFIQKYWFVCLILIIAIATLLKPNLLEGYSLATITQITAKGGQDTYLTQDAWKYLPTKYYDGYPRDGRWDGQIPAICGNKNKGFNYYYPYNRFK</sequence>
<keyword evidence="1" id="KW-1133">Transmembrane helix</keyword>
<reference evidence="2" key="1">
    <citation type="journal article" date="2019" name="MBio">
        <title>Virus Genomes from Deep Sea Sediments Expand the Ocean Megavirome and Support Independent Origins of Viral Gigantism.</title>
        <authorList>
            <person name="Backstrom D."/>
            <person name="Yutin N."/>
            <person name="Jorgensen S.L."/>
            <person name="Dharamshi J."/>
            <person name="Homa F."/>
            <person name="Zaremba-Niedwiedzka K."/>
            <person name="Spang A."/>
            <person name="Wolf Y.I."/>
            <person name="Koonin E.V."/>
            <person name="Ettema T.J."/>
        </authorList>
    </citation>
    <scope>NUCLEOTIDE SEQUENCE</scope>
</reference>
<dbReference type="EMBL" id="MK500422">
    <property type="protein sequence ID" value="QBK89446.1"/>
    <property type="molecule type" value="Genomic_DNA"/>
</dbReference>
<keyword evidence="1" id="KW-0812">Transmembrane</keyword>
<evidence type="ECO:0000256" key="1">
    <source>
        <dbReference type="SAM" id="Phobius"/>
    </source>
</evidence>
<evidence type="ECO:0000313" key="2">
    <source>
        <dbReference type="EMBL" id="QBK89446.1"/>
    </source>
</evidence>
<gene>
    <name evidence="2" type="ORF">LCMiAC02_05410</name>
</gene>